<dbReference type="EnsemblMetazoa" id="SCAU010876-RA">
    <property type="protein sequence ID" value="SCAU010876-PA"/>
    <property type="gene ID" value="SCAU010876"/>
</dbReference>
<gene>
    <name evidence="2" type="primary">106091755</name>
</gene>
<dbReference type="Pfam" id="PF06477">
    <property type="entry name" value="DUF1091"/>
    <property type="match status" value="1"/>
</dbReference>
<proteinExistence type="predicted"/>
<dbReference type="KEGG" id="scac:106091755"/>
<keyword evidence="1" id="KW-0732">Signal</keyword>
<accession>A0A1I8PT49</accession>
<evidence type="ECO:0000256" key="1">
    <source>
        <dbReference type="SAM" id="SignalP"/>
    </source>
</evidence>
<evidence type="ECO:0000313" key="3">
    <source>
        <dbReference type="Proteomes" id="UP000095300"/>
    </source>
</evidence>
<protein>
    <recommendedName>
        <fullName evidence="4">MD-2-related lipid-recognition domain-containing protein</fullName>
    </recommendedName>
</protein>
<dbReference type="InterPro" id="IPR010512">
    <property type="entry name" value="DUF1091"/>
</dbReference>
<feature type="chain" id="PRO_5009327298" description="MD-2-related lipid-recognition domain-containing protein" evidence="1">
    <location>
        <begin position="22"/>
        <end position="187"/>
    </location>
</feature>
<dbReference type="PANTHER" id="PTHR20898:SF0">
    <property type="entry name" value="DAEDALUS ON 3-RELATED"/>
    <property type="match status" value="1"/>
</dbReference>
<evidence type="ECO:0000313" key="2">
    <source>
        <dbReference type="EnsemblMetazoa" id="SCAU010876-PA"/>
    </source>
</evidence>
<dbReference type="Proteomes" id="UP000095300">
    <property type="component" value="Unassembled WGS sequence"/>
</dbReference>
<reference evidence="2" key="1">
    <citation type="submission" date="2020-05" db="UniProtKB">
        <authorList>
            <consortium name="EnsemblMetazoa"/>
        </authorList>
    </citation>
    <scope>IDENTIFICATION</scope>
    <source>
        <strain evidence="2">USDA</strain>
    </source>
</reference>
<evidence type="ECO:0008006" key="4">
    <source>
        <dbReference type="Google" id="ProtNLM"/>
    </source>
</evidence>
<sequence length="187" mass="21876">MSFKIVAIIVVLIGFNQFGMANRHYNIELHNLSCAKSEARLKEFNCSFQQTAPNRYNVSVSFLLYRQLSSKAEARLLIHIKSKKSMKALKFFDAKLNLCDLLHKQIPFPLVRDIFLEASRSINAPMACPVRTDFLYNISNFRLSENFYPTYTILVQYNVSLIFYEDNVSVCQFPFARRHYSKEFLNF</sequence>
<keyword evidence="3" id="KW-1185">Reference proteome</keyword>
<name>A0A1I8PT49_STOCA</name>
<dbReference type="PANTHER" id="PTHR20898">
    <property type="entry name" value="DAEDALUS ON 3-RELATED-RELATED"/>
    <property type="match status" value="1"/>
</dbReference>
<organism evidence="2 3">
    <name type="scientific">Stomoxys calcitrans</name>
    <name type="common">Stable fly</name>
    <name type="synonym">Conops calcitrans</name>
    <dbReference type="NCBI Taxonomy" id="35570"/>
    <lineage>
        <taxon>Eukaryota</taxon>
        <taxon>Metazoa</taxon>
        <taxon>Ecdysozoa</taxon>
        <taxon>Arthropoda</taxon>
        <taxon>Hexapoda</taxon>
        <taxon>Insecta</taxon>
        <taxon>Pterygota</taxon>
        <taxon>Neoptera</taxon>
        <taxon>Endopterygota</taxon>
        <taxon>Diptera</taxon>
        <taxon>Brachycera</taxon>
        <taxon>Muscomorpha</taxon>
        <taxon>Muscoidea</taxon>
        <taxon>Muscidae</taxon>
        <taxon>Stomoxys</taxon>
    </lineage>
</organism>
<dbReference type="OrthoDB" id="8060832at2759"/>
<feature type="signal peptide" evidence="1">
    <location>
        <begin position="1"/>
        <end position="21"/>
    </location>
</feature>
<dbReference type="VEuPathDB" id="VectorBase:SCAU010876"/>
<dbReference type="AlphaFoldDB" id="A0A1I8PT49"/>